<reference evidence="5" key="1">
    <citation type="journal article" date="2018" name="Nat. Microbiol.">
        <title>Leveraging single-cell genomics to expand the fungal tree of life.</title>
        <authorList>
            <person name="Ahrendt S.R."/>
            <person name="Quandt C.A."/>
            <person name="Ciobanu D."/>
            <person name="Clum A."/>
            <person name="Salamov A."/>
            <person name="Andreopoulos B."/>
            <person name="Cheng J.F."/>
            <person name="Woyke T."/>
            <person name="Pelin A."/>
            <person name="Henrissat B."/>
            <person name="Reynolds N.K."/>
            <person name="Benny G.L."/>
            <person name="Smith M.E."/>
            <person name="James T.Y."/>
            <person name="Grigoriev I.V."/>
        </authorList>
    </citation>
    <scope>NUCLEOTIDE SEQUENCE [LARGE SCALE GENOMIC DNA]</scope>
</reference>
<accession>A0A4P9W7F0</accession>
<feature type="compositionally biased region" description="Low complexity" evidence="1">
    <location>
        <begin position="111"/>
        <end position="122"/>
    </location>
</feature>
<evidence type="ECO:0000256" key="1">
    <source>
        <dbReference type="SAM" id="MobiDB-lite"/>
    </source>
</evidence>
<dbReference type="Proteomes" id="UP000269721">
    <property type="component" value="Unassembled WGS sequence"/>
</dbReference>
<name>A0A4P9W7F0_9FUNG</name>
<feature type="transmembrane region" description="Helical" evidence="2">
    <location>
        <begin position="83"/>
        <end position="103"/>
    </location>
</feature>
<evidence type="ECO:0000256" key="3">
    <source>
        <dbReference type="SAM" id="SignalP"/>
    </source>
</evidence>
<feature type="compositionally biased region" description="Polar residues" evidence="1">
    <location>
        <begin position="132"/>
        <end position="142"/>
    </location>
</feature>
<keyword evidence="2" id="KW-0472">Membrane</keyword>
<dbReference type="EMBL" id="KZ996819">
    <property type="protein sequence ID" value="RKO88284.1"/>
    <property type="molecule type" value="Genomic_DNA"/>
</dbReference>
<keyword evidence="3" id="KW-0732">Signal</keyword>
<feature type="region of interest" description="Disordered" evidence="1">
    <location>
        <begin position="32"/>
        <end position="77"/>
    </location>
</feature>
<sequence>MSCRCSRNRGLGLFLVVLVLLQFAALTVATPLPQGPPTGAGTTTIRPSASTSLPSPTPASTNSAAPTPAPPSTDSSLNSNPPVLYASLGVCAVLAALFIWMWARRDRNLHPTTYSTPPVSTTDAGVSRRDTTQTLPRYQSWHSAPPYDPRGRQPLRSEEDEPALPPVMEADDRNTSLRSSVSFESGNRPLLLAGHSLPRTLDEEEDDGTDSINHPPSYRESVIANERHFGTGSRSLAEAEAHSGAEPHVGEDGAETAPS</sequence>
<feature type="compositionally biased region" description="Low complexity" evidence="1">
    <location>
        <begin position="32"/>
        <end position="76"/>
    </location>
</feature>
<feature type="chain" id="PRO_5020657740" description="Transmembrane protein" evidence="3">
    <location>
        <begin position="30"/>
        <end position="259"/>
    </location>
</feature>
<feature type="compositionally biased region" description="Polar residues" evidence="1">
    <location>
        <begin position="176"/>
        <end position="185"/>
    </location>
</feature>
<gene>
    <name evidence="4" type="ORF">BDK51DRAFT_27295</name>
</gene>
<evidence type="ECO:0008006" key="6">
    <source>
        <dbReference type="Google" id="ProtNLM"/>
    </source>
</evidence>
<evidence type="ECO:0000313" key="5">
    <source>
        <dbReference type="Proteomes" id="UP000269721"/>
    </source>
</evidence>
<dbReference type="AlphaFoldDB" id="A0A4P9W7F0"/>
<feature type="signal peptide" evidence="3">
    <location>
        <begin position="1"/>
        <end position="29"/>
    </location>
</feature>
<keyword evidence="2" id="KW-0812">Transmembrane</keyword>
<feature type="compositionally biased region" description="Basic and acidic residues" evidence="1">
    <location>
        <begin position="237"/>
        <end position="251"/>
    </location>
</feature>
<feature type="region of interest" description="Disordered" evidence="1">
    <location>
        <begin position="110"/>
        <end position="259"/>
    </location>
</feature>
<organism evidence="4 5">
    <name type="scientific">Blyttiomyces helicus</name>
    <dbReference type="NCBI Taxonomy" id="388810"/>
    <lineage>
        <taxon>Eukaryota</taxon>
        <taxon>Fungi</taxon>
        <taxon>Fungi incertae sedis</taxon>
        <taxon>Chytridiomycota</taxon>
        <taxon>Chytridiomycota incertae sedis</taxon>
        <taxon>Chytridiomycetes</taxon>
        <taxon>Chytridiomycetes incertae sedis</taxon>
        <taxon>Blyttiomyces</taxon>
    </lineage>
</organism>
<keyword evidence="5" id="KW-1185">Reference proteome</keyword>
<evidence type="ECO:0000313" key="4">
    <source>
        <dbReference type="EMBL" id="RKO88284.1"/>
    </source>
</evidence>
<protein>
    <recommendedName>
        <fullName evidence="6">Transmembrane protein</fullName>
    </recommendedName>
</protein>
<proteinExistence type="predicted"/>
<evidence type="ECO:0000256" key="2">
    <source>
        <dbReference type="SAM" id="Phobius"/>
    </source>
</evidence>
<keyword evidence="2" id="KW-1133">Transmembrane helix</keyword>